<comment type="caution">
    <text evidence="2">The sequence shown here is derived from an EMBL/GenBank/DDBJ whole genome shotgun (WGS) entry which is preliminary data.</text>
</comment>
<protein>
    <recommendedName>
        <fullName evidence="4">Peptidase inhibitor family I36</fullName>
    </recommendedName>
</protein>
<dbReference type="AlphaFoldDB" id="A0A2T0K3D4"/>
<gene>
    <name evidence="2" type="ORF">CLV67_116142</name>
</gene>
<proteinExistence type="predicted"/>
<reference evidence="2 3" key="1">
    <citation type="submission" date="2018-03" db="EMBL/GenBank/DDBJ databases">
        <title>Genomic Encyclopedia of Archaeal and Bacterial Type Strains, Phase II (KMG-II): from individual species to whole genera.</title>
        <authorList>
            <person name="Goeker M."/>
        </authorList>
    </citation>
    <scope>NUCLEOTIDE SEQUENCE [LARGE SCALE GENOMIC DNA]</scope>
    <source>
        <strain evidence="2 3">DSM 43146</strain>
    </source>
</reference>
<dbReference type="OrthoDB" id="4246838at2"/>
<accession>A0A2T0K3D4</accession>
<evidence type="ECO:0000313" key="2">
    <source>
        <dbReference type="EMBL" id="PRX17366.1"/>
    </source>
</evidence>
<name>A0A2T0K3D4_9ACTN</name>
<dbReference type="SUPFAM" id="SSF89372">
    <property type="entry name" value="Fucose-specific lectin"/>
    <property type="match status" value="1"/>
</dbReference>
<evidence type="ECO:0000256" key="1">
    <source>
        <dbReference type="SAM" id="SignalP"/>
    </source>
</evidence>
<evidence type="ECO:0000313" key="3">
    <source>
        <dbReference type="Proteomes" id="UP000239415"/>
    </source>
</evidence>
<dbReference type="RefSeq" id="WP_146169381.1">
    <property type="nucleotide sequence ID" value="NZ_BOMO01000183.1"/>
</dbReference>
<evidence type="ECO:0008006" key="4">
    <source>
        <dbReference type="Google" id="ProtNLM"/>
    </source>
</evidence>
<dbReference type="EMBL" id="PVMZ01000016">
    <property type="protein sequence ID" value="PRX17366.1"/>
    <property type="molecule type" value="Genomic_DNA"/>
</dbReference>
<keyword evidence="1" id="KW-0732">Signal</keyword>
<keyword evidence="3" id="KW-1185">Reference proteome</keyword>
<organism evidence="2 3">
    <name type="scientific">Actinoplanes italicus</name>
    <dbReference type="NCBI Taxonomy" id="113567"/>
    <lineage>
        <taxon>Bacteria</taxon>
        <taxon>Bacillati</taxon>
        <taxon>Actinomycetota</taxon>
        <taxon>Actinomycetes</taxon>
        <taxon>Micromonosporales</taxon>
        <taxon>Micromonosporaceae</taxon>
        <taxon>Actinoplanes</taxon>
    </lineage>
</organism>
<dbReference type="Proteomes" id="UP000239415">
    <property type="component" value="Unassembled WGS sequence"/>
</dbReference>
<feature type="chain" id="PRO_5015616905" description="Peptidase inhibitor family I36" evidence="1">
    <location>
        <begin position="29"/>
        <end position="151"/>
    </location>
</feature>
<sequence length="151" mass="16919">MQRFLRRAAVVVAAAAAAVGTSAVPAVANPRHPGLILEQATGWCTYLNWQGRFYCGSHAIWLKPDGWDQVFVVGPDKNVYTKWASDSGVSGWLNMGGICKPNPGIVVHFWLSDWGLTVNCKGSDNRWYHRERYDDGHWDPQWLRGETYPSA</sequence>
<feature type="signal peptide" evidence="1">
    <location>
        <begin position="1"/>
        <end position="28"/>
    </location>
</feature>